<dbReference type="RefSeq" id="WP_067851918.1">
    <property type="nucleotide sequence ID" value="NZ_JBJZOV010000014.1"/>
</dbReference>
<evidence type="ECO:0000313" key="4">
    <source>
        <dbReference type="Proteomes" id="UP000070612"/>
    </source>
</evidence>
<sequence>MQRRTVLAIRVLAAAAAIATGGAVAAAPAGADPVDPAFIDALGQAGVAAADPAQAMTVGQSVCPMLAEPGQTVADVAAKVADTGGMPIGPATMFTGVAISTFCPAMVARMGEGAPADLANLPLSILGF</sequence>
<proteinExistence type="predicted"/>
<evidence type="ECO:0000259" key="2">
    <source>
        <dbReference type="Pfam" id="PF05305"/>
    </source>
</evidence>
<reference evidence="3 4" key="1">
    <citation type="submission" date="2015-07" db="EMBL/GenBank/DDBJ databases">
        <title>A draft genome sequence of Mycobacterium wolinskyi.</title>
        <authorList>
            <person name="de Man T.J."/>
            <person name="Perry K.A."/>
            <person name="Coulliette A.D."/>
            <person name="Jensen B."/>
            <person name="Toney N.C."/>
            <person name="Limbago B.M."/>
            <person name="Noble-Wang J."/>
        </authorList>
    </citation>
    <scope>NUCLEOTIDE SEQUENCE [LARGE SCALE GENOMIC DNA]</scope>
    <source>
        <strain evidence="3 4">CDC_01</strain>
    </source>
</reference>
<organism evidence="3 4">
    <name type="scientific">Mycolicibacterium wolinskyi</name>
    <dbReference type="NCBI Taxonomy" id="59750"/>
    <lineage>
        <taxon>Bacteria</taxon>
        <taxon>Bacillati</taxon>
        <taxon>Actinomycetota</taxon>
        <taxon>Actinomycetes</taxon>
        <taxon>Mycobacteriales</taxon>
        <taxon>Mycobacteriaceae</taxon>
        <taxon>Mycolicibacterium</taxon>
    </lineage>
</organism>
<dbReference type="STRING" id="59750.AWC31_11520"/>
<protein>
    <recommendedName>
        <fullName evidence="2">DUF732 domain-containing protein</fullName>
    </recommendedName>
</protein>
<dbReference type="PATRIC" id="fig|59750.3.peg.1374"/>
<name>A0A132PJG0_9MYCO</name>
<keyword evidence="4" id="KW-1185">Reference proteome</keyword>
<feature type="domain" description="DUF732" evidence="2">
    <location>
        <begin position="35"/>
        <end position="104"/>
    </location>
</feature>
<dbReference type="EMBL" id="LGTW01000013">
    <property type="protein sequence ID" value="KWX22475.1"/>
    <property type="molecule type" value="Genomic_DNA"/>
</dbReference>
<gene>
    <name evidence="3" type="ORF">AFM11_20195</name>
</gene>
<dbReference type="InterPro" id="IPR007969">
    <property type="entry name" value="DUF732"/>
</dbReference>
<feature type="chain" id="PRO_5007453068" description="DUF732 domain-containing protein" evidence="1">
    <location>
        <begin position="26"/>
        <end position="128"/>
    </location>
</feature>
<evidence type="ECO:0000256" key="1">
    <source>
        <dbReference type="SAM" id="SignalP"/>
    </source>
</evidence>
<comment type="caution">
    <text evidence="3">The sequence shown here is derived from an EMBL/GenBank/DDBJ whole genome shotgun (WGS) entry which is preliminary data.</text>
</comment>
<evidence type="ECO:0000313" key="3">
    <source>
        <dbReference type="EMBL" id="KWX22475.1"/>
    </source>
</evidence>
<accession>A0A132PJG0</accession>
<dbReference type="AlphaFoldDB" id="A0A132PJG0"/>
<feature type="signal peptide" evidence="1">
    <location>
        <begin position="1"/>
        <end position="25"/>
    </location>
</feature>
<dbReference type="Proteomes" id="UP000070612">
    <property type="component" value="Unassembled WGS sequence"/>
</dbReference>
<dbReference type="Pfam" id="PF05305">
    <property type="entry name" value="DUF732"/>
    <property type="match status" value="1"/>
</dbReference>
<keyword evidence="1" id="KW-0732">Signal</keyword>